<keyword evidence="3" id="KW-1185">Reference proteome</keyword>
<keyword evidence="1" id="KW-0812">Transmembrane</keyword>
<gene>
    <name evidence="2" type="ORF">APLA_LOCUS10634</name>
</gene>
<dbReference type="AlphaFoldDB" id="A0A8S1ALA6"/>
<feature type="transmembrane region" description="Helical" evidence="1">
    <location>
        <begin position="67"/>
        <end position="89"/>
    </location>
</feature>
<reference evidence="2 3" key="1">
    <citation type="submission" date="2020-04" db="EMBL/GenBank/DDBJ databases">
        <authorList>
            <person name="Wallbank WR R."/>
            <person name="Pardo Diaz C."/>
            <person name="Kozak K."/>
            <person name="Martin S."/>
            <person name="Jiggins C."/>
            <person name="Moest M."/>
            <person name="Warren A I."/>
            <person name="Byers J.R.P. K."/>
            <person name="Montejo-Kovacevich G."/>
            <person name="Yen C E."/>
        </authorList>
    </citation>
    <scope>NUCLEOTIDE SEQUENCE [LARGE SCALE GENOMIC DNA]</scope>
</reference>
<sequence length="166" mass="19036">MDFEKLNFFYCTLSFVAYTAANRLCGPDGYCFGNVTKKQDVTFLNNVTEAAFVYDDEEEEEIIDNTILGYCLIVSVIFLIPTALIYTALPELRTIIEVFNSMQGLLIFLLLVVFRKRVIKVMYKHGWLDCISEFIEVHLALQDDEENVVQHTDVPMSMGNRNIVVV</sequence>
<organism evidence="2 3">
    <name type="scientific">Arctia plantaginis</name>
    <name type="common">Wood tiger moth</name>
    <name type="synonym">Phalaena plantaginis</name>
    <dbReference type="NCBI Taxonomy" id="874455"/>
    <lineage>
        <taxon>Eukaryota</taxon>
        <taxon>Metazoa</taxon>
        <taxon>Ecdysozoa</taxon>
        <taxon>Arthropoda</taxon>
        <taxon>Hexapoda</taxon>
        <taxon>Insecta</taxon>
        <taxon>Pterygota</taxon>
        <taxon>Neoptera</taxon>
        <taxon>Endopterygota</taxon>
        <taxon>Lepidoptera</taxon>
        <taxon>Glossata</taxon>
        <taxon>Ditrysia</taxon>
        <taxon>Noctuoidea</taxon>
        <taxon>Erebidae</taxon>
        <taxon>Arctiinae</taxon>
        <taxon>Arctia</taxon>
    </lineage>
</organism>
<protein>
    <submittedName>
        <fullName evidence="2">Uncharacterized protein</fullName>
    </submittedName>
</protein>
<name>A0A8S1ALA6_ARCPL</name>
<dbReference type="OrthoDB" id="6134459at2759"/>
<accession>A0A8S1ALA6</accession>
<keyword evidence="1" id="KW-0472">Membrane</keyword>
<keyword evidence="1" id="KW-1133">Transmembrane helix</keyword>
<proteinExistence type="predicted"/>
<evidence type="ECO:0000313" key="3">
    <source>
        <dbReference type="Proteomes" id="UP000494106"/>
    </source>
</evidence>
<dbReference type="Proteomes" id="UP000494106">
    <property type="component" value="Unassembled WGS sequence"/>
</dbReference>
<feature type="transmembrane region" description="Helical" evidence="1">
    <location>
        <begin position="95"/>
        <end position="114"/>
    </location>
</feature>
<evidence type="ECO:0000313" key="2">
    <source>
        <dbReference type="EMBL" id="CAB3245877.1"/>
    </source>
</evidence>
<evidence type="ECO:0000256" key="1">
    <source>
        <dbReference type="SAM" id="Phobius"/>
    </source>
</evidence>
<dbReference type="EMBL" id="CADEBC010000525">
    <property type="protein sequence ID" value="CAB3245877.1"/>
    <property type="molecule type" value="Genomic_DNA"/>
</dbReference>
<comment type="caution">
    <text evidence="2">The sequence shown here is derived from an EMBL/GenBank/DDBJ whole genome shotgun (WGS) entry which is preliminary data.</text>
</comment>